<dbReference type="Proteomes" id="UP001458880">
    <property type="component" value="Unassembled WGS sequence"/>
</dbReference>
<dbReference type="GO" id="GO:0016788">
    <property type="term" value="F:hydrolase activity, acting on ester bonds"/>
    <property type="evidence" value="ECO:0007669"/>
    <property type="project" value="InterPro"/>
</dbReference>
<dbReference type="Gene3D" id="3.40.50.1820">
    <property type="entry name" value="alpha/beta hydrolase"/>
    <property type="match status" value="1"/>
</dbReference>
<evidence type="ECO:0000256" key="2">
    <source>
        <dbReference type="ARBA" id="ARBA00022729"/>
    </source>
</evidence>
<protein>
    <recommendedName>
        <fullName evidence="7">Lipase</fullName>
    </recommendedName>
</protein>
<comment type="similarity">
    <text evidence="1 7">Belongs to the AB hydrolase superfamily. Lipase family.</text>
</comment>
<dbReference type="AlphaFoldDB" id="A0AAW1LE62"/>
<feature type="active site" description="Charge relay system" evidence="8">
    <location>
        <position position="358"/>
    </location>
</feature>
<evidence type="ECO:0000256" key="8">
    <source>
        <dbReference type="PIRSR" id="PIRSR000862-1"/>
    </source>
</evidence>
<dbReference type="FunFam" id="3.40.50.1820:FF:000021">
    <property type="entry name" value="Lipase"/>
    <property type="match status" value="1"/>
</dbReference>
<dbReference type="InterPro" id="IPR025483">
    <property type="entry name" value="Lipase_euk"/>
</dbReference>
<keyword evidence="2 9" id="KW-0732">Signal</keyword>
<keyword evidence="5" id="KW-0443">Lipid metabolism</keyword>
<dbReference type="EMBL" id="JASPKY010000131">
    <property type="protein sequence ID" value="KAK9731507.1"/>
    <property type="molecule type" value="Genomic_DNA"/>
</dbReference>
<dbReference type="PIRSF" id="PIRSF000862">
    <property type="entry name" value="Steryl_ester_lip"/>
    <property type="match status" value="1"/>
</dbReference>
<keyword evidence="3 7" id="KW-0378">Hydrolase</keyword>
<name>A0AAW1LE62_POPJA</name>
<evidence type="ECO:0000256" key="3">
    <source>
        <dbReference type="ARBA" id="ARBA00022801"/>
    </source>
</evidence>
<evidence type="ECO:0000256" key="7">
    <source>
        <dbReference type="PIRNR" id="PIRNR000862"/>
    </source>
</evidence>
<evidence type="ECO:0000256" key="6">
    <source>
        <dbReference type="ARBA" id="ARBA00023180"/>
    </source>
</evidence>
<evidence type="ECO:0000256" key="9">
    <source>
        <dbReference type="SAM" id="SignalP"/>
    </source>
</evidence>
<evidence type="ECO:0000256" key="1">
    <source>
        <dbReference type="ARBA" id="ARBA00010701"/>
    </source>
</evidence>
<sequence>MFIIIWLAFFVNVVCYGNAFDLRKSYTNYVEINAKVDEDAVLEVTELVRKYNYPCEEHTVITADGYILTLHRIPYGKLNNNNNNKVMKRPVVFLQHGILASSGDWVITGQRKGLAYILAEEGYDVWMGNVRGSRYSRKHIYMDPKQSEFWKFSWHEMGIFDLPAMIDYILEETGQRKLSYIGHSQGTTIFYVMCSELPSYNAKIKAQFSLAPIAYVENMKSPLLRFLSYFKGPLAELLNLVGLHEFLPQSEFMAKLGDTFCGKDQLSQIICTNTLFAICGFNRKQLNTTLLPVILGHTPAGASTKQFIHFAQEIRSGEFRRWDYGIWNNYNHYGSYKPPKYKLKNVKVPVYLFYAANDWLSDMKDVLRLYGELGNPKAAVLIPDLYFNHLDFIFGIDAKMLLYDNIVALMNTYNKDLRNIDFETHIDERQNFAP</sequence>
<feature type="domain" description="Partial AB-hydrolase lipase" evidence="10">
    <location>
        <begin position="44"/>
        <end position="108"/>
    </location>
</feature>
<evidence type="ECO:0000259" key="10">
    <source>
        <dbReference type="Pfam" id="PF04083"/>
    </source>
</evidence>
<comment type="caution">
    <text evidence="11">The sequence shown here is derived from an EMBL/GenBank/DDBJ whole genome shotgun (WGS) entry which is preliminary data.</text>
</comment>
<dbReference type="InterPro" id="IPR006693">
    <property type="entry name" value="AB_hydrolase_lipase"/>
</dbReference>
<evidence type="ECO:0000256" key="4">
    <source>
        <dbReference type="ARBA" id="ARBA00022963"/>
    </source>
</evidence>
<dbReference type="PANTHER" id="PTHR11005">
    <property type="entry name" value="LYSOSOMAL ACID LIPASE-RELATED"/>
    <property type="match status" value="1"/>
</dbReference>
<keyword evidence="6" id="KW-0325">Glycoprotein</keyword>
<feature type="active site" description="Charge relay system" evidence="8">
    <location>
        <position position="389"/>
    </location>
</feature>
<evidence type="ECO:0000313" key="12">
    <source>
        <dbReference type="Proteomes" id="UP001458880"/>
    </source>
</evidence>
<dbReference type="SUPFAM" id="SSF53474">
    <property type="entry name" value="alpha/beta-Hydrolases"/>
    <property type="match status" value="1"/>
</dbReference>
<gene>
    <name evidence="11" type="ORF">QE152_g13602</name>
</gene>
<feature type="signal peptide" evidence="9">
    <location>
        <begin position="1"/>
        <end position="19"/>
    </location>
</feature>
<evidence type="ECO:0000256" key="5">
    <source>
        <dbReference type="ARBA" id="ARBA00023098"/>
    </source>
</evidence>
<feature type="chain" id="PRO_5043362776" description="Lipase" evidence="9">
    <location>
        <begin position="20"/>
        <end position="434"/>
    </location>
</feature>
<reference evidence="11 12" key="1">
    <citation type="journal article" date="2024" name="BMC Genomics">
        <title>De novo assembly and annotation of Popillia japonica's genome with initial clues to its potential as an invasive pest.</title>
        <authorList>
            <person name="Cucini C."/>
            <person name="Boschi S."/>
            <person name="Funari R."/>
            <person name="Cardaioli E."/>
            <person name="Iannotti N."/>
            <person name="Marturano G."/>
            <person name="Paoli F."/>
            <person name="Bruttini M."/>
            <person name="Carapelli A."/>
            <person name="Frati F."/>
            <person name="Nardi F."/>
        </authorList>
    </citation>
    <scope>NUCLEOTIDE SEQUENCE [LARGE SCALE GENOMIC DNA]</scope>
    <source>
        <strain evidence="11">DMR45628</strain>
    </source>
</reference>
<dbReference type="InterPro" id="IPR029058">
    <property type="entry name" value="AB_hydrolase_fold"/>
</dbReference>
<accession>A0AAW1LE62</accession>
<dbReference type="GO" id="GO:0016042">
    <property type="term" value="P:lipid catabolic process"/>
    <property type="evidence" value="ECO:0007669"/>
    <property type="project" value="UniProtKB-KW"/>
</dbReference>
<feature type="active site" description="Nucleophile" evidence="8">
    <location>
        <position position="184"/>
    </location>
</feature>
<keyword evidence="12" id="KW-1185">Reference proteome</keyword>
<proteinExistence type="inferred from homology"/>
<keyword evidence="4 7" id="KW-0442">Lipid degradation</keyword>
<organism evidence="11 12">
    <name type="scientific">Popillia japonica</name>
    <name type="common">Japanese beetle</name>
    <dbReference type="NCBI Taxonomy" id="7064"/>
    <lineage>
        <taxon>Eukaryota</taxon>
        <taxon>Metazoa</taxon>
        <taxon>Ecdysozoa</taxon>
        <taxon>Arthropoda</taxon>
        <taxon>Hexapoda</taxon>
        <taxon>Insecta</taxon>
        <taxon>Pterygota</taxon>
        <taxon>Neoptera</taxon>
        <taxon>Endopterygota</taxon>
        <taxon>Coleoptera</taxon>
        <taxon>Polyphaga</taxon>
        <taxon>Scarabaeiformia</taxon>
        <taxon>Scarabaeidae</taxon>
        <taxon>Rutelinae</taxon>
        <taxon>Popillia</taxon>
    </lineage>
</organism>
<dbReference type="Pfam" id="PF04083">
    <property type="entry name" value="Abhydro_lipase"/>
    <property type="match status" value="1"/>
</dbReference>
<evidence type="ECO:0000313" key="11">
    <source>
        <dbReference type="EMBL" id="KAK9731507.1"/>
    </source>
</evidence>